<evidence type="ECO:0000313" key="3">
    <source>
        <dbReference type="Proteomes" id="UP000016895"/>
    </source>
</evidence>
<dbReference type="EMBL" id="FO203527">
    <property type="protein sequence ID" value="CCO60175.1"/>
    <property type="molecule type" value="Genomic_DNA"/>
</dbReference>
<proteinExistence type="predicted"/>
<reference evidence="2 3" key="1">
    <citation type="journal article" date="2013" name="ISME J.">
        <title>Comparative genomics of pathogenic lineages of Vibrio nigripulchritudo identifies virulence-associated traits.</title>
        <authorList>
            <person name="Goudenege D."/>
            <person name="Labreuche Y."/>
            <person name="Krin E."/>
            <person name="Ansquer D."/>
            <person name="Mangenot S."/>
            <person name="Calteau A."/>
            <person name="Medigue C."/>
            <person name="Mazel D."/>
            <person name="Polz M.F."/>
            <person name="Le Roux F."/>
        </authorList>
    </citation>
    <scope>NUCLEOTIDE SEQUENCE [LARGE SCALE GENOMIC DNA]</scope>
    <source>
        <strain evidence="3">SnF1</strain>
    </source>
</reference>
<protein>
    <submittedName>
        <fullName evidence="2">Uncharacterized protein</fullName>
    </submittedName>
</protein>
<organism evidence="2 3">
    <name type="scientific">Vibrio nigripulchritudo</name>
    <dbReference type="NCBI Taxonomy" id="28173"/>
    <lineage>
        <taxon>Bacteria</taxon>
        <taxon>Pseudomonadati</taxon>
        <taxon>Pseudomonadota</taxon>
        <taxon>Gammaproteobacteria</taxon>
        <taxon>Vibrionales</taxon>
        <taxon>Vibrionaceae</taxon>
        <taxon>Vibrio</taxon>
    </lineage>
</organism>
<keyword evidence="3" id="KW-1185">Reference proteome</keyword>
<evidence type="ECO:0000313" key="2">
    <source>
        <dbReference type="EMBL" id="CCO60175.1"/>
    </source>
</evidence>
<dbReference type="PATRIC" id="fig|1260221.3.peg.4036"/>
<sequence>MRKALFGAMLAASVISAPALATPKEGKECVNGYINNISTGGYYGRDYDSMVVVNINGQDYILDIYRNLNDSMGPSILDNLLAAAQNGRRVALIDHAHSHKICDYFDEVRVYFN</sequence>
<evidence type="ECO:0000256" key="1">
    <source>
        <dbReference type="SAM" id="SignalP"/>
    </source>
</evidence>
<dbReference type="AlphaFoldDB" id="U4KBE4"/>
<dbReference type="Proteomes" id="UP000016895">
    <property type="component" value="Chromosome 2"/>
</dbReference>
<keyword evidence="1" id="KW-0732">Signal</keyword>
<feature type="signal peptide" evidence="1">
    <location>
        <begin position="1"/>
        <end position="21"/>
    </location>
</feature>
<accession>U4KBE4</accession>
<dbReference type="KEGG" id="vni:VIBNI_B0356"/>
<gene>
    <name evidence="2" type="ORF">VIBNI_B0356</name>
</gene>
<dbReference type="RefSeq" id="WP_022560816.1">
    <property type="nucleotide sequence ID" value="NC_022543.1"/>
</dbReference>
<feature type="chain" id="PRO_5004651136" evidence="1">
    <location>
        <begin position="22"/>
        <end position="113"/>
    </location>
</feature>
<name>U4KBE4_9VIBR</name>